<keyword evidence="1" id="KW-0175">Coiled coil</keyword>
<dbReference type="EMBL" id="JACNLK010000046">
    <property type="protein sequence ID" value="MBC8208598.1"/>
    <property type="molecule type" value="Genomic_DNA"/>
</dbReference>
<gene>
    <name evidence="3" type="ORF">H8E79_05475</name>
</gene>
<feature type="coiled-coil region" evidence="1">
    <location>
        <begin position="45"/>
        <end position="72"/>
    </location>
</feature>
<reference evidence="3 4" key="1">
    <citation type="submission" date="2020-08" db="EMBL/GenBank/DDBJ databases">
        <title>Bridging the membrane lipid divide: bacteria of the FCB group superphylum have the potential to synthesize archaeal ether lipids.</title>
        <authorList>
            <person name="Villanueva L."/>
            <person name="Von Meijenfeldt F.A.B."/>
            <person name="Westbye A.B."/>
            <person name="Yadav S."/>
            <person name="Hopmans E.C."/>
            <person name="Dutilh B.E."/>
            <person name="Sinninghe Damste J.S."/>
        </authorList>
    </citation>
    <scope>NUCLEOTIDE SEQUENCE [LARGE SCALE GENOMIC DNA]</scope>
    <source>
        <strain evidence="3">NIOZ-UU81</strain>
    </source>
</reference>
<evidence type="ECO:0000256" key="1">
    <source>
        <dbReference type="SAM" id="Coils"/>
    </source>
</evidence>
<comment type="caution">
    <text evidence="3">The sequence shown here is derived from an EMBL/GenBank/DDBJ whole genome shotgun (WGS) entry which is preliminary data.</text>
</comment>
<sequence length="77" mass="9088">MMWNGSGWGPMHGGWFMPWFGLIFLVVCLYFVWRGSSCHSSSERDAGLRDDLRHLQEEMRELRRDLAELKKQDATKK</sequence>
<organism evidence="3 4">
    <name type="scientific">Candidatus Desulfatifera sulfidica</name>
    <dbReference type="NCBI Taxonomy" id="2841691"/>
    <lineage>
        <taxon>Bacteria</taxon>
        <taxon>Pseudomonadati</taxon>
        <taxon>Thermodesulfobacteriota</taxon>
        <taxon>Desulfobulbia</taxon>
        <taxon>Desulfobulbales</taxon>
        <taxon>Desulfobulbaceae</taxon>
        <taxon>Candidatus Desulfatifera</taxon>
    </lineage>
</organism>
<dbReference type="AlphaFoldDB" id="A0A8J6TAD3"/>
<proteinExistence type="predicted"/>
<keyword evidence="2" id="KW-0472">Membrane</keyword>
<name>A0A8J6TAD3_9BACT</name>
<dbReference type="Proteomes" id="UP000599024">
    <property type="component" value="Unassembled WGS sequence"/>
</dbReference>
<feature type="transmembrane region" description="Helical" evidence="2">
    <location>
        <begin position="12"/>
        <end position="33"/>
    </location>
</feature>
<accession>A0A8J6TAD3</accession>
<keyword evidence="2" id="KW-1133">Transmembrane helix</keyword>
<evidence type="ECO:0000313" key="3">
    <source>
        <dbReference type="EMBL" id="MBC8208598.1"/>
    </source>
</evidence>
<evidence type="ECO:0000256" key="2">
    <source>
        <dbReference type="SAM" id="Phobius"/>
    </source>
</evidence>
<evidence type="ECO:0000313" key="4">
    <source>
        <dbReference type="Proteomes" id="UP000599024"/>
    </source>
</evidence>
<keyword evidence="2" id="KW-0812">Transmembrane</keyword>
<protein>
    <submittedName>
        <fullName evidence="3">Uncharacterized protein</fullName>
    </submittedName>
</protein>